<dbReference type="Gene3D" id="3.30.565.10">
    <property type="entry name" value="Histidine kinase-like ATPase, C-terminal domain"/>
    <property type="match status" value="1"/>
</dbReference>
<dbReference type="RefSeq" id="WP_008514500.1">
    <property type="nucleotide sequence ID" value="NZ_ACJM01000002.1"/>
</dbReference>
<gene>
    <name evidence="4" type="primary">mutL</name>
    <name evidence="8" type="ORF">DealDRAFT_0474</name>
</gene>
<comment type="similarity">
    <text evidence="1 4">Belongs to the DNA mismatch repair MutL/HexB family.</text>
</comment>
<dbReference type="InterPro" id="IPR036890">
    <property type="entry name" value="HATPase_C_sf"/>
</dbReference>
<evidence type="ECO:0000259" key="6">
    <source>
        <dbReference type="SMART" id="SM00853"/>
    </source>
</evidence>
<evidence type="ECO:0000256" key="4">
    <source>
        <dbReference type="HAMAP-Rule" id="MF_00149"/>
    </source>
</evidence>
<evidence type="ECO:0000256" key="5">
    <source>
        <dbReference type="SAM" id="MobiDB-lite"/>
    </source>
</evidence>
<dbReference type="HAMAP" id="MF_00149">
    <property type="entry name" value="DNA_mis_repair"/>
    <property type="match status" value="1"/>
</dbReference>
<evidence type="ECO:0000256" key="2">
    <source>
        <dbReference type="ARBA" id="ARBA00022763"/>
    </source>
</evidence>
<evidence type="ECO:0000313" key="9">
    <source>
        <dbReference type="Proteomes" id="UP000006443"/>
    </source>
</evidence>
<dbReference type="CDD" id="cd00782">
    <property type="entry name" value="MutL_Trans"/>
    <property type="match status" value="1"/>
</dbReference>
<dbReference type="InterPro" id="IPR014721">
    <property type="entry name" value="Ribsml_uS5_D2-typ_fold_subgr"/>
</dbReference>
<dbReference type="GO" id="GO:0005524">
    <property type="term" value="F:ATP binding"/>
    <property type="evidence" value="ECO:0007669"/>
    <property type="project" value="InterPro"/>
</dbReference>
<dbReference type="InterPro" id="IPR037198">
    <property type="entry name" value="MutL_C_sf"/>
</dbReference>
<dbReference type="Pfam" id="PF13589">
    <property type="entry name" value="HATPase_c_3"/>
    <property type="match status" value="1"/>
</dbReference>
<dbReference type="SMART" id="SM00853">
    <property type="entry name" value="MutL_C"/>
    <property type="match status" value="1"/>
</dbReference>
<dbReference type="GO" id="GO:0016887">
    <property type="term" value="F:ATP hydrolysis activity"/>
    <property type="evidence" value="ECO:0007669"/>
    <property type="project" value="InterPro"/>
</dbReference>
<dbReference type="AlphaFoldDB" id="C0GDR1"/>
<sequence>MGRILLLDEVTANKIAAGEVVERPAAVIKELVENALDAGATRIDISIAGGGLESMRVADNGAGMAAEDVPLALQRHATSKIQCAEDLTRVTSMGFRGEALPSIAAVSRFRLVSRRAEDMAGTEIEVEGGKTLQVTETGCPVGTEVRVEDLFFNTPARLKFTKSQGAETARITDTVQRLALAWPNVSFSLTVNGKNTLVTPGNGQLADAAGQVLGRQNMRQMIPLDWQGELLALHGFLAKPALSRANRNLQFFFVNKRPIRSPLLSDALQTAYQTLLPRNRFPAAIVFVEMDTSEVDVNVHPAKREVRFSRERDIYRQLLAGAKAALRQASLIGEMGTPHTAALRETAAATGFYDQAIDFDRQKKLPQDNVPLESPFAGKREAEAVPAEIKETNETAEPAAAETNREATEDVRETTHNFPRLRPIGQYRDTYILAQSQTGELYVVDQHAAHERVLYDQLKRELSDGTLPVQDVIPQTFELDPLTAAALLKSLNIFAELGLRFETFGNNIFILRSIPMFFRHCLNQDDLTEILNSAADADNTHLFEKTLQMMSCKGAVKANQSLDPKEMSALLNNLAETSQPHTCPHGRPTVLVLTEQAVARNFRRQ</sequence>
<dbReference type="GO" id="GO:0032300">
    <property type="term" value="C:mismatch repair complex"/>
    <property type="evidence" value="ECO:0007669"/>
    <property type="project" value="InterPro"/>
</dbReference>
<dbReference type="InterPro" id="IPR020568">
    <property type="entry name" value="Ribosomal_Su5_D2-typ_SF"/>
</dbReference>
<keyword evidence="3 4" id="KW-0234">DNA repair</keyword>
<keyword evidence="2 4" id="KW-0227">DNA damage</keyword>
<dbReference type="Pfam" id="PF01119">
    <property type="entry name" value="DNA_mis_repair"/>
    <property type="match status" value="1"/>
</dbReference>
<dbReference type="PANTHER" id="PTHR10073:SF12">
    <property type="entry name" value="DNA MISMATCH REPAIR PROTEIN MLH1"/>
    <property type="match status" value="1"/>
</dbReference>
<dbReference type="InterPro" id="IPR014762">
    <property type="entry name" value="DNA_mismatch_repair_CS"/>
</dbReference>
<dbReference type="Pfam" id="PF08676">
    <property type="entry name" value="MutL_C"/>
    <property type="match status" value="1"/>
</dbReference>
<accession>C0GDR1</accession>
<dbReference type="Gene3D" id="3.30.230.10">
    <property type="match status" value="1"/>
</dbReference>
<protein>
    <recommendedName>
        <fullName evidence="4">DNA mismatch repair protein MutL</fullName>
    </recommendedName>
</protein>
<dbReference type="InterPro" id="IPR042121">
    <property type="entry name" value="MutL_C_regsub"/>
</dbReference>
<keyword evidence="9" id="KW-1185">Reference proteome</keyword>
<dbReference type="GO" id="GO:0006298">
    <property type="term" value="P:mismatch repair"/>
    <property type="evidence" value="ECO:0007669"/>
    <property type="project" value="UniProtKB-UniRule"/>
</dbReference>
<dbReference type="InterPro" id="IPR020667">
    <property type="entry name" value="DNA_mismatch_repair_MutL"/>
</dbReference>
<reference evidence="8 9" key="1">
    <citation type="submission" date="2009-02" db="EMBL/GenBank/DDBJ databases">
        <title>Sequencing of the draft genome and assembly of Dethiobacter alkaliphilus AHT 1.</title>
        <authorList>
            <consortium name="US DOE Joint Genome Institute (JGI-PGF)"/>
            <person name="Lucas S."/>
            <person name="Copeland A."/>
            <person name="Lapidus A."/>
            <person name="Glavina del Rio T."/>
            <person name="Dalin E."/>
            <person name="Tice H."/>
            <person name="Bruce D."/>
            <person name="Goodwin L."/>
            <person name="Pitluck S."/>
            <person name="Larimer F."/>
            <person name="Land M.L."/>
            <person name="Hauser L."/>
            <person name="Muyzer G."/>
        </authorList>
    </citation>
    <scope>NUCLEOTIDE SEQUENCE [LARGE SCALE GENOMIC DNA]</scope>
    <source>
        <strain evidence="8 9">AHT 1</strain>
    </source>
</reference>
<dbReference type="EMBL" id="ACJM01000002">
    <property type="protein sequence ID" value="EEG78544.1"/>
    <property type="molecule type" value="Genomic_DNA"/>
</dbReference>
<dbReference type="InterPro" id="IPR014790">
    <property type="entry name" value="MutL_C"/>
</dbReference>
<comment type="caution">
    <text evidence="8">The sequence shown here is derived from an EMBL/GenBank/DDBJ whole genome shotgun (WGS) entry which is preliminary data.</text>
</comment>
<dbReference type="CDD" id="cd16926">
    <property type="entry name" value="HATPase_MutL-MLH-PMS-like"/>
    <property type="match status" value="1"/>
</dbReference>
<evidence type="ECO:0000256" key="1">
    <source>
        <dbReference type="ARBA" id="ARBA00006082"/>
    </source>
</evidence>
<organism evidence="8 9">
    <name type="scientific">Dethiobacter alkaliphilus AHT 1</name>
    <dbReference type="NCBI Taxonomy" id="555088"/>
    <lineage>
        <taxon>Bacteria</taxon>
        <taxon>Bacillati</taxon>
        <taxon>Bacillota</taxon>
        <taxon>Dethiobacteria</taxon>
        <taxon>Dethiobacterales</taxon>
        <taxon>Dethiobacteraceae</taxon>
        <taxon>Dethiobacter</taxon>
    </lineage>
</organism>
<dbReference type="Gene3D" id="3.30.1370.100">
    <property type="entry name" value="MutL, C-terminal domain, regulatory subdomain"/>
    <property type="match status" value="1"/>
</dbReference>
<dbReference type="PROSITE" id="PS00058">
    <property type="entry name" value="DNA_MISMATCH_REPAIR_1"/>
    <property type="match status" value="1"/>
</dbReference>
<name>C0GDR1_DETAL</name>
<dbReference type="Proteomes" id="UP000006443">
    <property type="component" value="Unassembled WGS sequence"/>
</dbReference>
<evidence type="ECO:0000259" key="7">
    <source>
        <dbReference type="SMART" id="SM01340"/>
    </source>
</evidence>
<dbReference type="SUPFAM" id="SSF54211">
    <property type="entry name" value="Ribosomal protein S5 domain 2-like"/>
    <property type="match status" value="1"/>
</dbReference>
<dbReference type="SUPFAM" id="SSF55874">
    <property type="entry name" value="ATPase domain of HSP90 chaperone/DNA topoisomerase II/histidine kinase"/>
    <property type="match status" value="1"/>
</dbReference>
<dbReference type="InterPro" id="IPR042120">
    <property type="entry name" value="MutL_C_dimsub"/>
</dbReference>
<comment type="function">
    <text evidence="4">This protein is involved in the repair of mismatches in DNA. It is required for dam-dependent methyl-directed DNA mismatch repair. May act as a 'molecular matchmaker', a protein that promotes the formation of a stable complex between two or more DNA-binding proteins in an ATP-dependent manner without itself being part of a final effector complex.</text>
</comment>
<dbReference type="GO" id="GO:0140664">
    <property type="term" value="F:ATP-dependent DNA damage sensor activity"/>
    <property type="evidence" value="ECO:0007669"/>
    <property type="project" value="InterPro"/>
</dbReference>
<dbReference type="STRING" id="555088.DealDRAFT_0474"/>
<dbReference type="InterPro" id="IPR013507">
    <property type="entry name" value="DNA_mismatch_S5_2-like"/>
</dbReference>
<dbReference type="InterPro" id="IPR002099">
    <property type="entry name" value="MutL/Mlh/PMS"/>
</dbReference>
<feature type="domain" description="MutL C-terminal dimerisation" evidence="6">
    <location>
        <begin position="423"/>
        <end position="562"/>
    </location>
</feature>
<proteinExistence type="inferred from homology"/>
<dbReference type="Gene3D" id="3.30.1540.20">
    <property type="entry name" value="MutL, C-terminal domain, dimerisation subdomain"/>
    <property type="match status" value="1"/>
</dbReference>
<dbReference type="InterPro" id="IPR038973">
    <property type="entry name" value="MutL/Mlh/Pms-like"/>
</dbReference>
<dbReference type="eggNOG" id="COG0323">
    <property type="taxonomic scope" value="Bacteria"/>
</dbReference>
<dbReference type="SMART" id="SM01340">
    <property type="entry name" value="DNA_mis_repair"/>
    <property type="match status" value="1"/>
</dbReference>
<dbReference type="NCBIfam" id="TIGR00585">
    <property type="entry name" value="mutl"/>
    <property type="match status" value="1"/>
</dbReference>
<feature type="domain" description="DNA mismatch repair protein S5" evidence="7">
    <location>
        <begin position="209"/>
        <end position="327"/>
    </location>
</feature>
<dbReference type="SUPFAM" id="SSF118116">
    <property type="entry name" value="DNA mismatch repair protein MutL"/>
    <property type="match status" value="1"/>
</dbReference>
<evidence type="ECO:0000256" key="3">
    <source>
        <dbReference type="ARBA" id="ARBA00023204"/>
    </source>
</evidence>
<feature type="compositionally biased region" description="Basic and acidic residues" evidence="5">
    <location>
        <begin position="403"/>
        <end position="414"/>
    </location>
</feature>
<feature type="region of interest" description="Disordered" evidence="5">
    <location>
        <begin position="392"/>
        <end position="414"/>
    </location>
</feature>
<evidence type="ECO:0000313" key="8">
    <source>
        <dbReference type="EMBL" id="EEG78544.1"/>
    </source>
</evidence>
<dbReference type="GO" id="GO:0030983">
    <property type="term" value="F:mismatched DNA binding"/>
    <property type="evidence" value="ECO:0007669"/>
    <property type="project" value="InterPro"/>
</dbReference>
<dbReference type="PANTHER" id="PTHR10073">
    <property type="entry name" value="DNA MISMATCH REPAIR PROTEIN MLH, PMS, MUTL"/>
    <property type="match status" value="1"/>
</dbReference>
<dbReference type="FunFam" id="3.30.565.10:FF:000003">
    <property type="entry name" value="DNA mismatch repair endonuclease MutL"/>
    <property type="match status" value="1"/>
</dbReference>